<sequence>MVGKKETQRSPETIRIFRFSCLGLLYAMIQISIMKKMHGKLEEIRQKQPLWLLQQKLASKNPNLTGNISDLRRYLSLPKARE</sequence>
<dbReference type="AlphaFoldDB" id="A0A645EDJ7"/>
<evidence type="ECO:0000313" key="1">
    <source>
        <dbReference type="EMBL" id="MPN00135.1"/>
    </source>
</evidence>
<reference evidence="1" key="1">
    <citation type="submission" date="2019-08" db="EMBL/GenBank/DDBJ databases">
        <authorList>
            <person name="Kucharzyk K."/>
            <person name="Murdoch R.W."/>
            <person name="Higgins S."/>
            <person name="Loffler F."/>
        </authorList>
    </citation>
    <scope>NUCLEOTIDE SEQUENCE</scope>
</reference>
<gene>
    <name evidence="1" type="ORF">SDC9_147329</name>
</gene>
<name>A0A645EDJ7_9ZZZZ</name>
<protein>
    <submittedName>
        <fullName evidence="1">Uncharacterized protein</fullName>
    </submittedName>
</protein>
<organism evidence="1">
    <name type="scientific">bioreactor metagenome</name>
    <dbReference type="NCBI Taxonomy" id="1076179"/>
    <lineage>
        <taxon>unclassified sequences</taxon>
        <taxon>metagenomes</taxon>
        <taxon>ecological metagenomes</taxon>
    </lineage>
</organism>
<accession>A0A645EDJ7</accession>
<dbReference type="EMBL" id="VSSQ01046177">
    <property type="protein sequence ID" value="MPN00135.1"/>
    <property type="molecule type" value="Genomic_DNA"/>
</dbReference>
<proteinExistence type="predicted"/>
<comment type="caution">
    <text evidence="1">The sequence shown here is derived from an EMBL/GenBank/DDBJ whole genome shotgun (WGS) entry which is preliminary data.</text>
</comment>